<reference evidence="2" key="1">
    <citation type="submission" date="2023-03" db="EMBL/GenBank/DDBJ databases">
        <title>Massive genome expansion in bonnet fungi (Mycena s.s.) driven by repeated elements and novel gene families across ecological guilds.</title>
        <authorList>
            <consortium name="Lawrence Berkeley National Laboratory"/>
            <person name="Harder C.B."/>
            <person name="Miyauchi S."/>
            <person name="Viragh M."/>
            <person name="Kuo A."/>
            <person name="Thoen E."/>
            <person name="Andreopoulos B."/>
            <person name="Lu D."/>
            <person name="Skrede I."/>
            <person name="Drula E."/>
            <person name="Henrissat B."/>
            <person name="Morin E."/>
            <person name="Kohler A."/>
            <person name="Barry K."/>
            <person name="LaButti K."/>
            <person name="Morin E."/>
            <person name="Salamov A."/>
            <person name="Lipzen A."/>
            <person name="Mereny Z."/>
            <person name="Hegedus B."/>
            <person name="Baldrian P."/>
            <person name="Stursova M."/>
            <person name="Weitz H."/>
            <person name="Taylor A."/>
            <person name="Grigoriev I.V."/>
            <person name="Nagy L.G."/>
            <person name="Martin F."/>
            <person name="Kauserud H."/>
        </authorList>
    </citation>
    <scope>NUCLEOTIDE SEQUENCE</scope>
    <source>
        <strain evidence="2">CBHHK067</strain>
    </source>
</reference>
<dbReference type="PROSITE" id="PS51257">
    <property type="entry name" value="PROKAR_LIPOPROTEIN"/>
    <property type="match status" value="1"/>
</dbReference>
<comment type="caution">
    <text evidence="2">The sequence shown here is derived from an EMBL/GenBank/DDBJ whole genome shotgun (WGS) entry which is preliminary data.</text>
</comment>
<organism evidence="2 3">
    <name type="scientific">Mycena rosella</name>
    <name type="common">Pink bonnet</name>
    <name type="synonym">Agaricus rosellus</name>
    <dbReference type="NCBI Taxonomy" id="1033263"/>
    <lineage>
        <taxon>Eukaryota</taxon>
        <taxon>Fungi</taxon>
        <taxon>Dikarya</taxon>
        <taxon>Basidiomycota</taxon>
        <taxon>Agaricomycotina</taxon>
        <taxon>Agaricomycetes</taxon>
        <taxon>Agaricomycetidae</taxon>
        <taxon>Agaricales</taxon>
        <taxon>Marasmiineae</taxon>
        <taxon>Mycenaceae</taxon>
        <taxon>Mycena</taxon>
    </lineage>
</organism>
<protein>
    <recommendedName>
        <fullName evidence="4">Secreted protein</fullName>
    </recommendedName>
</protein>
<proteinExistence type="predicted"/>
<evidence type="ECO:0008006" key="4">
    <source>
        <dbReference type="Google" id="ProtNLM"/>
    </source>
</evidence>
<dbReference type="EMBL" id="JARKIE010000350">
    <property type="protein sequence ID" value="KAJ7652280.1"/>
    <property type="molecule type" value="Genomic_DNA"/>
</dbReference>
<keyword evidence="1" id="KW-0732">Signal</keyword>
<dbReference type="AlphaFoldDB" id="A0AAD7CMD5"/>
<evidence type="ECO:0000256" key="1">
    <source>
        <dbReference type="SAM" id="SignalP"/>
    </source>
</evidence>
<accession>A0AAD7CMD5</accession>
<feature type="chain" id="PRO_5042047582" description="Secreted protein" evidence="1">
    <location>
        <begin position="27"/>
        <end position="96"/>
    </location>
</feature>
<feature type="signal peptide" evidence="1">
    <location>
        <begin position="1"/>
        <end position="26"/>
    </location>
</feature>
<dbReference type="Proteomes" id="UP001221757">
    <property type="component" value="Unassembled WGS sequence"/>
</dbReference>
<evidence type="ECO:0000313" key="2">
    <source>
        <dbReference type="EMBL" id="KAJ7652280.1"/>
    </source>
</evidence>
<keyword evidence="3" id="KW-1185">Reference proteome</keyword>
<evidence type="ECO:0000313" key="3">
    <source>
        <dbReference type="Proteomes" id="UP001221757"/>
    </source>
</evidence>
<gene>
    <name evidence="2" type="ORF">B0H17DRAFT_1101564</name>
</gene>
<sequence>MCGIWRKVWHIKKVCALHLLYPTVSACSAFRSLELNSFDSLALGAAICAPKAGGVWSPLILPLVSMSWFVSGGEAGTLPFPLSSNLVPCPLDHRRA</sequence>
<name>A0AAD7CMD5_MYCRO</name>